<comment type="caution">
    <text evidence="2">The sequence shown here is derived from an EMBL/GenBank/DDBJ whole genome shotgun (WGS) entry which is preliminary data.</text>
</comment>
<dbReference type="GO" id="GO:0015074">
    <property type="term" value="P:DNA integration"/>
    <property type="evidence" value="ECO:0007669"/>
    <property type="project" value="InterPro"/>
</dbReference>
<dbReference type="InterPro" id="IPR048020">
    <property type="entry name" value="Transpos_IS3"/>
</dbReference>
<dbReference type="Pfam" id="PF00665">
    <property type="entry name" value="rve"/>
    <property type="match status" value="1"/>
</dbReference>
<dbReference type="Gene3D" id="3.30.420.10">
    <property type="entry name" value="Ribonuclease H-like superfamily/Ribonuclease H"/>
    <property type="match status" value="1"/>
</dbReference>
<name>A0A2N5DSS7_9GAMM</name>
<evidence type="ECO:0000313" key="2">
    <source>
        <dbReference type="EMBL" id="PLR29221.1"/>
    </source>
</evidence>
<gene>
    <name evidence="2" type="ORF">CYR55_22920</name>
</gene>
<dbReference type="SUPFAM" id="SSF53098">
    <property type="entry name" value="Ribonuclease H-like"/>
    <property type="match status" value="1"/>
</dbReference>
<proteinExistence type="predicted"/>
<dbReference type="PANTHER" id="PTHR46889:SF4">
    <property type="entry name" value="TRANSPOSASE INSO FOR INSERTION SEQUENCE ELEMENT IS911B-RELATED"/>
    <property type="match status" value="1"/>
</dbReference>
<dbReference type="NCBIfam" id="NF033516">
    <property type="entry name" value="transpos_IS3"/>
    <property type="match status" value="1"/>
</dbReference>
<protein>
    <submittedName>
        <fullName evidence="2">IS3 family transposase</fullName>
    </submittedName>
</protein>
<reference evidence="2 3" key="1">
    <citation type="submission" date="2017-12" db="EMBL/GenBank/DDBJ databases">
        <title>Characterization of six clinical isolates of Enterochimera gen. nov., a novel genus of the Yersiniaciae family and the three species Enterochimera arupensis sp. nov., Enterochimera coloradensis sp. nov, and Enterochimera californica sp. nov.</title>
        <authorList>
            <person name="Rossi A."/>
            <person name="Fisher M."/>
        </authorList>
    </citation>
    <scope>NUCLEOTIDE SEQUENCE [LARGE SCALE GENOMIC DNA]</scope>
    <source>
        <strain evidence="3">2015-Iso6</strain>
    </source>
</reference>
<dbReference type="AlphaFoldDB" id="A0A2N5DSS7"/>
<feature type="domain" description="Integrase catalytic" evidence="1">
    <location>
        <begin position="35"/>
        <end position="179"/>
    </location>
</feature>
<dbReference type="Proteomes" id="UP000234240">
    <property type="component" value="Unassembled WGS sequence"/>
</dbReference>
<dbReference type="InterPro" id="IPR036397">
    <property type="entry name" value="RNaseH_sf"/>
</dbReference>
<dbReference type="InterPro" id="IPR001584">
    <property type="entry name" value="Integrase_cat-core"/>
</dbReference>
<dbReference type="InterPro" id="IPR050900">
    <property type="entry name" value="Transposase_IS3/IS150/IS904"/>
</dbReference>
<dbReference type="EMBL" id="PJZF01000077">
    <property type="protein sequence ID" value="PLR29221.1"/>
    <property type="molecule type" value="Genomic_DNA"/>
</dbReference>
<accession>A0A2N5DSS7</accession>
<keyword evidence="3" id="KW-1185">Reference proteome</keyword>
<sequence>MREAGLVSKQPGRHRYRIVDRSALCAANHLNRDFTVEKPDRVWCGDITFIRSGTGWLYLAVVLDLYARKVVGWAFSSKADSRLAQDALTMAWHNRGRPAGILFHSDQGSQYSSVSYREMALRYGMTSSMSRRGNCWDNAVAERLFRSLKTEWLPPKGYANDEEAEQDVRLYLTGYYNRI</sequence>
<evidence type="ECO:0000313" key="3">
    <source>
        <dbReference type="Proteomes" id="UP000234240"/>
    </source>
</evidence>
<evidence type="ECO:0000259" key="1">
    <source>
        <dbReference type="PROSITE" id="PS50994"/>
    </source>
</evidence>
<dbReference type="GO" id="GO:0003676">
    <property type="term" value="F:nucleic acid binding"/>
    <property type="evidence" value="ECO:0007669"/>
    <property type="project" value="InterPro"/>
</dbReference>
<dbReference type="PANTHER" id="PTHR46889">
    <property type="entry name" value="TRANSPOSASE INSF FOR INSERTION SEQUENCE IS3B-RELATED"/>
    <property type="match status" value="1"/>
</dbReference>
<feature type="non-terminal residue" evidence="2">
    <location>
        <position position="179"/>
    </location>
</feature>
<dbReference type="InterPro" id="IPR012337">
    <property type="entry name" value="RNaseH-like_sf"/>
</dbReference>
<dbReference type="PROSITE" id="PS50994">
    <property type="entry name" value="INTEGRASE"/>
    <property type="match status" value="1"/>
</dbReference>
<organism evidence="2 3">
    <name type="scientific">Chimaeribacter californicus</name>
    <dbReference type="NCBI Taxonomy" id="2060067"/>
    <lineage>
        <taxon>Bacteria</taxon>
        <taxon>Pseudomonadati</taxon>
        <taxon>Pseudomonadota</taxon>
        <taxon>Gammaproteobacteria</taxon>
        <taxon>Enterobacterales</taxon>
        <taxon>Yersiniaceae</taxon>
        <taxon>Chimaeribacter</taxon>
    </lineage>
</organism>